<organism evidence="3 4">
    <name type="scientific">Amnibacterium flavum</name>
    <dbReference type="NCBI Taxonomy" id="2173173"/>
    <lineage>
        <taxon>Bacteria</taxon>
        <taxon>Bacillati</taxon>
        <taxon>Actinomycetota</taxon>
        <taxon>Actinomycetes</taxon>
        <taxon>Micrococcales</taxon>
        <taxon>Microbacteriaceae</taxon>
        <taxon>Amnibacterium</taxon>
    </lineage>
</organism>
<dbReference type="PRINTS" id="PR00111">
    <property type="entry name" value="ABHYDROLASE"/>
</dbReference>
<keyword evidence="1" id="KW-1133">Transmembrane helix</keyword>
<keyword evidence="1" id="KW-0472">Membrane</keyword>
<keyword evidence="3" id="KW-0378">Hydrolase</keyword>
<dbReference type="InterPro" id="IPR000073">
    <property type="entry name" value="AB_hydrolase_1"/>
</dbReference>
<evidence type="ECO:0000259" key="2">
    <source>
        <dbReference type="Pfam" id="PF00561"/>
    </source>
</evidence>
<dbReference type="SUPFAM" id="SSF53474">
    <property type="entry name" value="alpha/beta-Hydrolases"/>
    <property type="match status" value="1"/>
</dbReference>
<comment type="caution">
    <text evidence="3">The sequence shown here is derived from an EMBL/GenBank/DDBJ whole genome shotgun (WGS) entry which is preliminary data.</text>
</comment>
<dbReference type="GO" id="GO:0016787">
    <property type="term" value="F:hydrolase activity"/>
    <property type="evidence" value="ECO:0007669"/>
    <property type="project" value="UniProtKB-KW"/>
</dbReference>
<gene>
    <name evidence="3" type="ORF">DDQ50_07210</name>
</gene>
<evidence type="ECO:0000313" key="4">
    <source>
        <dbReference type="Proteomes" id="UP000244893"/>
    </source>
</evidence>
<feature type="transmembrane region" description="Helical" evidence="1">
    <location>
        <begin position="98"/>
        <end position="117"/>
    </location>
</feature>
<evidence type="ECO:0000256" key="1">
    <source>
        <dbReference type="SAM" id="Phobius"/>
    </source>
</evidence>
<proteinExistence type="predicted"/>
<dbReference type="RefSeq" id="WP_116755937.1">
    <property type="nucleotide sequence ID" value="NZ_JBHUEX010000001.1"/>
</dbReference>
<evidence type="ECO:0000313" key="3">
    <source>
        <dbReference type="EMBL" id="PVZ96203.1"/>
    </source>
</evidence>
<dbReference type="Pfam" id="PF00561">
    <property type="entry name" value="Abhydrolase_1"/>
    <property type="match status" value="1"/>
</dbReference>
<accession>A0A2V1HUE5</accession>
<name>A0A2V1HUE5_9MICO</name>
<dbReference type="PANTHER" id="PTHR43798">
    <property type="entry name" value="MONOACYLGLYCEROL LIPASE"/>
    <property type="match status" value="1"/>
</dbReference>
<sequence length="274" mass="29214">MQHAPRFLTERTFTASSPRIAFLEFGDPEGPVVVLLHGVGSSASTWSELAPLLDPSRLYLMPDYRGHGLSEASSVPYAVDDFVDDLIRLLDERGIARVSLVGFSIGAVIALAAALAAPDRVEALVLLNSIAGRTAEERQRAEARLELIRSTAPAELAPASGERWFSAAFRAAHPDLVDAELAIVAGVAHAPYAAAYAVLVETDQLERAGEISVPALIATGEHDGGSTPAMSEKLAARIPDSRLRILPGLKHYMHIEAAPAVAELVNDFLDETSH</sequence>
<dbReference type="EMBL" id="QEOP01000001">
    <property type="protein sequence ID" value="PVZ96203.1"/>
    <property type="molecule type" value="Genomic_DNA"/>
</dbReference>
<protein>
    <submittedName>
        <fullName evidence="3">Alpha/beta hydrolase</fullName>
    </submittedName>
</protein>
<keyword evidence="4" id="KW-1185">Reference proteome</keyword>
<dbReference type="InterPro" id="IPR050266">
    <property type="entry name" value="AB_hydrolase_sf"/>
</dbReference>
<dbReference type="GO" id="GO:0016020">
    <property type="term" value="C:membrane"/>
    <property type="evidence" value="ECO:0007669"/>
    <property type="project" value="TreeGrafter"/>
</dbReference>
<dbReference type="PANTHER" id="PTHR43798:SF33">
    <property type="entry name" value="HYDROLASE, PUTATIVE (AFU_ORTHOLOGUE AFUA_2G14860)-RELATED"/>
    <property type="match status" value="1"/>
</dbReference>
<feature type="domain" description="AB hydrolase-1" evidence="2">
    <location>
        <begin position="31"/>
        <end position="257"/>
    </location>
</feature>
<reference evidence="3 4" key="1">
    <citation type="submission" date="2018-05" db="EMBL/GenBank/DDBJ databases">
        <title>Amnibacterium sp. M8JJ-5, whole genome shotgun sequence.</title>
        <authorList>
            <person name="Tuo L."/>
        </authorList>
    </citation>
    <scope>NUCLEOTIDE SEQUENCE [LARGE SCALE GENOMIC DNA]</scope>
    <source>
        <strain evidence="3 4">M8JJ-5</strain>
    </source>
</reference>
<dbReference type="InterPro" id="IPR029058">
    <property type="entry name" value="AB_hydrolase_fold"/>
</dbReference>
<dbReference type="OrthoDB" id="9804723at2"/>
<keyword evidence="1" id="KW-0812">Transmembrane</keyword>
<dbReference type="Proteomes" id="UP000244893">
    <property type="component" value="Unassembled WGS sequence"/>
</dbReference>
<dbReference type="AlphaFoldDB" id="A0A2V1HUE5"/>
<dbReference type="Gene3D" id="3.40.50.1820">
    <property type="entry name" value="alpha/beta hydrolase"/>
    <property type="match status" value="1"/>
</dbReference>